<dbReference type="Proteomes" id="UP000664417">
    <property type="component" value="Unassembled WGS sequence"/>
</dbReference>
<gene>
    <name evidence="1" type="ORF">J3U88_28110</name>
</gene>
<sequence length="514" mass="59245">MKYFIVQGYWYLEQETGEFQHRIARPGEMVARHPEFLVRNVHVYHPLFAQLALSADLLILHLVAEEETAQIIQRRKKLGKATLYEIPDNFLKVGDWVPPHNALRNPMVRQRILSAARACDSLILSSPALREVFGAVSDRVQVFENQIDHFSAPRKKNDFVFGWGGSLGHGHDLAWISPAIERFCRDFPDARFAYMGDRGLFDRLFAYLDNADYTEPGSLKAYYHFIRKLSVGIAPLIDNDFNRCRSDGKFIEFAAHGVVPLLSDVACYRHHGIDGENALFFSDGESFYQHLKTLYEQPDRVARLAKQSYDYAKLKRALLNHADKRMAYYRTFLPFEPSLDEIAEIPPCTGLIAHLHKAHYLADAHEYTEALEVLDEVLEMHPTYAQAHMLRLKTLCNFGYHREVMEEYHDFACEPVYWDVLYCYLSQSALALGDARQSELVRKIADLGLRTRCSYKPSLNNERMFRKLLKINPYDYEALIRLSQITAHNPKKVEEASALFKRAVFMNPEELGAG</sequence>
<evidence type="ECO:0000313" key="1">
    <source>
        <dbReference type="EMBL" id="MBO1322370.1"/>
    </source>
</evidence>
<organism evidence="1 2">
    <name type="scientific">Acanthopleuribacter pedis</name>
    <dbReference type="NCBI Taxonomy" id="442870"/>
    <lineage>
        <taxon>Bacteria</taxon>
        <taxon>Pseudomonadati</taxon>
        <taxon>Acidobacteriota</taxon>
        <taxon>Holophagae</taxon>
        <taxon>Acanthopleuribacterales</taxon>
        <taxon>Acanthopleuribacteraceae</taxon>
        <taxon>Acanthopleuribacter</taxon>
    </lineage>
</organism>
<name>A0A8J7QNG1_9BACT</name>
<accession>A0A8J7QNG1</accession>
<dbReference type="InterPro" id="IPR011990">
    <property type="entry name" value="TPR-like_helical_dom_sf"/>
</dbReference>
<dbReference type="SUPFAM" id="SSF53756">
    <property type="entry name" value="UDP-Glycosyltransferase/glycogen phosphorylase"/>
    <property type="match status" value="1"/>
</dbReference>
<comment type="caution">
    <text evidence="1">The sequence shown here is derived from an EMBL/GenBank/DDBJ whole genome shotgun (WGS) entry which is preliminary data.</text>
</comment>
<dbReference type="SUPFAM" id="SSF48452">
    <property type="entry name" value="TPR-like"/>
    <property type="match status" value="1"/>
</dbReference>
<proteinExistence type="predicted"/>
<dbReference type="RefSeq" id="WP_207862343.1">
    <property type="nucleotide sequence ID" value="NZ_JAFREP010000035.1"/>
</dbReference>
<evidence type="ECO:0000313" key="2">
    <source>
        <dbReference type="Proteomes" id="UP000664417"/>
    </source>
</evidence>
<keyword evidence="2" id="KW-1185">Reference proteome</keyword>
<dbReference type="EMBL" id="JAFREP010000035">
    <property type="protein sequence ID" value="MBO1322370.1"/>
    <property type="molecule type" value="Genomic_DNA"/>
</dbReference>
<dbReference type="Gene3D" id="3.40.50.2000">
    <property type="entry name" value="Glycogen Phosphorylase B"/>
    <property type="match status" value="1"/>
</dbReference>
<dbReference type="AlphaFoldDB" id="A0A8J7QNG1"/>
<dbReference type="Gene3D" id="1.25.40.10">
    <property type="entry name" value="Tetratricopeptide repeat domain"/>
    <property type="match status" value="1"/>
</dbReference>
<reference evidence="1" key="1">
    <citation type="submission" date="2021-03" db="EMBL/GenBank/DDBJ databases">
        <authorList>
            <person name="Wang G."/>
        </authorList>
    </citation>
    <scope>NUCLEOTIDE SEQUENCE</scope>
    <source>
        <strain evidence="1">KCTC 12899</strain>
    </source>
</reference>
<protein>
    <submittedName>
        <fullName evidence="1">Uncharacterized protein</fullName>
    </submittedName>
</protein>